<protein>
    <submittedName>
        <fullName evidence="6">Redoxin</fullName>
    </submittedName>
</protein>
<evidence type="ECO:0000313" key="6">
    <source>
        <dbReference type="EMBL" id="OGI57855.1"/>
    </source>
</evidence>
<evidence type="ECO:0000256" key="3">
    <source>
        <dbReference type="ARBA" id="ARBA00023157"/>
    </source>
</evidence>
<dbReference type="Proteomes" id="UP000177950">
    <property type="component" value="Unassembled WGS sequence"/>
</dbReference>
<dbReference type="InterPro" id="IPR036249">
    <property type="entry name" value="Thioredoxin-like_sf"/>
</dbReference>
<dbReference type="AlphaFoldDB" id="A0A1F6UKG1"/>
<keyword evidence="4" id="KW-0676">Redox-active center</keyword>
<dbReference type="SUPFAM" id="SSF52833">
    <property type="entry name" value="Thioredoxin-like"/>
    <property type="match status" value="1"/>
</dbReference>
<dbReference type="Pfam" id="PF00578">
    <property type="entry name" value="AhpC-TSA"/>
    <property type="match status" value="1"/>
</dbReference>
<keyword evidence="3" id="KW-1015">Disulfide bond</keyword>
<proteinExistence type="predicted"/>
<dbReference type="InterPro" id="IPR017937">
    <property type="entry name" value="Thioredoxin_CS"/>
</dbReference>
<organism evidence="6 7">
    <name type="scientific">Candidatus Muproteobacteria bacterium RBG_19FT_COMBO_61_10</name>
    <dbReference type="NCBI Taxonomy" id="1817761"/>
    <lineage>
        <taxon>Bacteria</taxon>
        <taxon>Pseudomonadati</taxon>
        <taxon>Pseudomonadota</taxon>
        <taxon>Candidatus Muproteobacteria</taxon>
    </lineage>
</organism>
<sequence>MVLCCGAGVPPAVAAEPAMAPDFALKADSGRNLRLREMRGQVVMINFWATWCGPCREEMPKLQQLYSKYRETGFVLLGVNIDDNPANAVSMARKLRVTFPVLFDKDKQVSKLYKVDAMPSTVLIDRDGKTRYLHRGYKPGYEATYQTQLRELLKE</sequence>
<dbReference type="PANTHER" id="PTHR42852">
    <property type="entry name" value="THIOL:DISULFIDE INTERCHANGE PROTEIN DSBE"/>
    <property type="match status" value="1"/>
</dbReference>
<dbReference type="EMBL" id="MFSV01000105">
    <property type="protein sequence ID" value="OGI57855.1"/>
    <property type="molecule type" value="Genomic_DNA"/>
</dbReference>
<dbReference type="GO" id="GO:0030313">
    <property type="term" value="C:cell envelope"/>
    <property type="evidence" value="ECO:0007669"/>
    <property type="project" value="UniProtKB-SubCell"/>
</dbReference>
<evidence type="ECO:0000256" key="2">
    <source>
        <dbReference type="ARBA" id="ARBA00022748"/>
    </source>
</evidence>
<evidence type="ECO:0000256" key="4">
    <source>
        <dbReference type="ARBA" id="ARBA00023284"/>
    </source>
</evidence>
<dbReference type="InterPro" id="IPR013766">
    <property type="entry name" value="Thioredoxin_domain"/>
</dbReference>
<accession>A0A1F6UKG1</accession>
<dbReference type="PROSITE" id="PS51352">
    <property type="entry name" value="THIOREDOXIN_2"/>
    <property type="match status" value="1"/>
</dbReference>
<dbReference type="GO" id="GO:0015036">
    <property type="term" value="F:disulfide oxidoreductase activity"/>
    <property type="evidence" value="ECO:0007669"/>
    <property type="project" value="UniProtKB-ARBA"/>
</dbReference>
<dbReference type="InterPro" id="IPR050553">
    <property type="entry name" value="Thioredoxin_ResA/DsbE_sf"/>
</dbReference>
<comment type="subcellular location">
    <subcellularLocation>
        <location evidence="1">Cell envelope</location>
    </subcellularLocation>
</comment>
<evidence type="ECO:0000313" key="7">
    <source>
        <dbReference type="Proteomes" id="UP000177950"/>
    </source>
</evidence>
<evidence type="ECO:0000259" key="5">
    <source>
        <dbReference type="PROSITE" id="PS51352"/>
    </source>
</evidence>
<gene>
    <name evidence="6" type="ORF">A2V58_05520</name>
</gene>
<dbReference type="Gene3D" id="3.40.30.10">
    <property type="entry name" value="Glutaredoxin"/>
    <property type="match status" value="1"/>
</dbReference>
<comment type="caution">
    <text evidence="6">The sequence shown here is derived from an EMBL/GenBank/DDBJ whole genome shotgun (WGS) entry which is preliminary data.</text>
</comment>
<feature type="domain" description="Thioredoxin" evidence="5">
    <location>
        <begin position="14"/>
        <end position="155"/>
    </location>
</feature>
<reference evidence="6 7" key="1">
    <citation type="journal article" date="2016" name="Nat. Commun.">
        <title>Thousands of microbial genomes shed light on interconnected biogeochemical processes in an aquifer system.</title>
        <authorList>
            <person name="Anantharaman K."/>
            <person name="Brown C.T."/>
            <person name="Hug L.A."/>
            <person name="Sharon I."/>
            <person name="Castelle C.J."/>
            <person name="Probst A.J."/>
            <person name="Thomas B.C."/>
            <person name="Singh A."/>
            <person name="Wilkins M.J."/>
            <person name="Karaoz U."/>
            <person name="Brodie E.L."/>
            <person name="Williams K.H."/>
            <person name="Hubbard S.S."/>
            <person name="Banfield J.F."/>
        </authorList>
    </citation>
    <scope>NUCLEOTIDE SEQUENCE [LARGE SCALE GENOMIC DNA]</scope>
</reference>
<dbReference type="InterPro" id="IPR000866">
    <property type="entry name" value="AhpC/TSA"/>
</dbReference>
<dbReference type="PANTHER" id="PTHR42852:SF6">
    <property type="entry name" value="THIOL:DISULFIDE INTERCHANGE PROTEIN DSBE"/>
    <property type="match status" value="1"/>
</dbReference>
<name>A0A1F6UKG1_9PROT</name>
<dbReference type="CDD" id="cd02966">
    <property type="entry name" value="TlpA_like_family"/>
    <property type="match status" value="1"/>
</dbReference>
<dbReference type="GO" id="GO:0017004">
    <property type="term" value="P:cytochrome complex assembly"/>
    <property type="evidence" value="ECO:0007669"/>
    <property type="project" value="UniProtKB-KW"/>
</dbReference>
<dbReference type="PROSITE" id="PS00194">
    <property type="entry name" value="THIOREDOXIN_1"/>
    <property type="match status" value="1"/>
</dbReference>
<evidence type="ECO:0000256" key="1">
    <source>
        <dbReference type="ARBA" id="ARBA00004196"/>
    </source>
</evidence>
<keyword evidence="2" id="KW-0201">Cytochrome c-type biogenesis</keyword>
<dbReference type="GO" id="GO:0016209">
    <property type="term" value="F:antioxidant activity"/>
    <property type="evidence" value="ECO:0007669"/>
    <property type="project" value="InterPro"/>
</dbReference>